<accession>A0ABZ0I2F7</accession>
<proteinExistence type="predicted"/>
<name>A0ABZ0I2F7_9GAMM</name>
<evidence type="ECO:0000313" key="2">
    <source>
        <dbReference type="Proteomes" id="UP001626537"/>
    </source>
</evidence>
<reference evidence="1 2" key="1">
    <citation type="submission" date="2023-10" db="EMBL/GenBank/DDBJ databases">
        <title>Two novel species belonging to the OM43/NOR5 clade.</title>
        <authorList>
            <person name="Park M."/>
        </authorList>
    </citation>
    <scope>NUCLEOTIDE SEQUENCE [LARGE SCALE GENOMIC DNA]</scope>
    <source>
        <strain evidence="1 2">IMCC43200</strain>
    </source>
</reference>
<dbReference type="RefSeq" id="WP_407348331.1">
    <property type="nucleotide sequence ID" value="NZ_CP136864.1"/>
</dbReference>
<sequence>MNTGTGNVDKQEKQTTRARVPGAVATFAPLVGKFADANIEGLHYLMDSLSKSRLEIGQMSFLLSIAKAGAEGINMSDLTEQLGVDPSFVSRNAGVFGLPKMTNPLVEKSIDYTNPKSRLLKLTAHGEELLGTYVAVSCGIARYNHIRKDVEPNWKPQPCLLCDS</sequence>
<dbReference type="Gene3D" id="1.10.10.10">
    <property type="entry name" value="Winged helix-like DNA-binding domain superfamily/Winged helix DNA-binding domain"/>
    <property type="match status" value="1"/>
</dbReference>
<dbReference type="EMBL" id="CP136864">
    <property type="protein sequence ID" value="WOJ93687.1"/>
    <property type="molecule type" value="Genomic_DNA"/>
</dbReference>
<organism evidence="1 2">
    <name type="scientific">Congregibacter variabilis</name>
    <dbReference type="NCBI Taxonomy" id="3081200"/>
    <lineage>
        <taxon>Bacteria</taxon>
        <taxon>Pseudomonadati</taxon>
        <taxon>Pseudomonadota</taxon>
        <taxon>Gammaproteobacteria</taxon>
        <taxon>Cellvibrionales</taxon>
        <taxon>Halieaceae</taxon>
        <taxon>Congregibacter</taxon>
    </lineage>
</organism>
<dbReference type="InterPro" id="IPR036388">
    <property type="entry name" value="WH-like_DNA-bd_sf"/>
</dbReference>
<dbReference type="Proteomes" id="UP001626537">
    <property type="component" value="Chromosome"/>
</dbReference>
<dbReference type="SUPFAM" id="SSF46785">
    <property type="entry name" value="Winged helix' DNA-binding domain"/>
    <property type="match status" value="1"/>
</dbReference>
<evidence type="ECO:0000313" key="1">
    <source>
        <dbReference type="EMBL" id="WOJ93687.1"/>
    </source>
</evidence>
<gene>
    <name evidence="1" type="ORF">R0135_00625</name>
</gene>
<protein>
    <submittedName>
        <fullName evidence="1">MarR family winged helix-turn-helix transcriptional regulator</fullName>
    </submittedName>
</protein>
<keyword evidence="2" id="KW-1185">Reference proteome</keyword>
<dbReference type="InterPro" id="IPR036390">
    <property type="entry name" value="WH_DNA-bd_sf"/>
</dbReference>